<comment type="caution">
    <text evidence="6">The sequence shown here is derived from an EMBL/GenBank/DDBJ whole genome shotgun (WGS) entry which is preliminary data.</text>
</comment>
<dbReference type="Gene3D" id="1.10.10.10">
    <property type="entry name" value="Winged helix-like DNA-binding domain superfamily/Winged helix DNA-binding domain"/>
    <property type="match status" value="1"/>
</dbReference>
<keyword evidence="2" id="KW-0805">Transcription regulation</keyword>
<evidence type="ECO:0000256" key="4">
    <source>
        <dbReference type="ARBA" id="ARBA00023163"/>
    </source>
</evidence>
<dbReference type="InterPro" id="IPR036390">
    <property type="entry name" value="WH_DNA-bd_sf"/>
</dbReference>
<reference evidence="6 7" key="1">
    <citation type="submission" date="2019-12" db="EMBL/GenBank/DDBJ databases">
        <authorList>
            <person name="Huq M.A."/>
        </authorList>
    </citation>
    <scope>NUCLEOTIDE SEQUENCE [LARGE SCALE GENOMIC DNA]</scope>
    <source>
        <strain evidence="6 7">MAH-25</strain>
    </source>
</reference>
<dbReference type="PRINTS" id="PR00039">
    <property type="entry name" value="HTHLYSR"/>
</dbReference>
<dbReference type="GO" id="GO:0043565">
    <property type="term" value="F:sequence-specific DNA binding"/>
    <property type="evidence" value="ECO:0007669"/>
    <property type="project" value="TreeGrafter"/>
</dbReference>
<dbReference type="CDD" id="cd08422">
    <property type="entry name" value="PBP2_CrgA_like"/>
    <property type="match status" value="1"/>
</dbReference>
<dbReference type="PANTHER" id="PTHR30537:SF5">
    <property type="entry name" value="HTH-TYPE TRANSCRIPTIONAL ACTIVATOR TTDR-RELATED"/>
    <property type="match status" value="1"/>
</dbReference>
<dbReference type="Pfam" id="PF03466">
    <property type="entry name" value="LysR_substrate"/>
    <property type="match status" value="1"/>
</dbReference>
<dbReference type="EMBL" id="WSEL01000009">
    <property type="protein sequence ID" value="MVQ31872.1"/>
    <property type="molecule type" value="Genomic_DNA"/>
</dbReference>
<sequence>MVHGAMVVPPGSGINPFAGRTIVIEMSAMILDSLHLMGVFARVAETRSFTRAAARLGITPSAASKAIARLEDKLGVRLIVRTTRHVRLTEEGELLLETCRRVLAEMESTEAQLSRRVGEVSGRLRLHSTLGFGRCVVVPLLTEFARKWPTLAIDMDLSERDVDLQQEPFDVSIRFGQLPDSTLVARPLGCMRFVTVASPAYLQRRGTPAEPDDLARHDCLGYFQPRTLRYRDWEYSGAHTQHTPSAHLNFNNAQALLEAAIDGVGIVYVPRIMAWDALHDGRLQPLLEPWATEGWPVSLVYAERRYQSTRVRTLVDFLLERIPADLRWRGDSGEVAEAGAKGGRAGLQSP</sequence>
<evidence type="ECO:0000259" key="5">
    <source>
        <dbReference type="PROSITE" id="PS50931"/>
    </source>
</evidence>
<dbReference type="FunFam" id="1.10.10.10:FF:000001">
    <property type="entry name" value="LysR family transcriptional regulator"/>
    <property type="match status" value="1"/>
</dbReference>
<evidence type="ECO:0000256" key="3">
    <source>
        <dbReference type="ARBA" id="ARBA00023125"/>
    </source>
</evidence>
<dbReference type="GO" id="GO:0003700">
    <property type="term" value="F:DNA-binding transcription factor activity"/>
    <property type="evidence" value="ECO:0007669"/>
    <property type="project" value="InterPro"/>
</dbReference>
<dbReference type="Pfam" id="PF00126">
    <property type="entry name" value="HTH_1"/>
    <property type="match status" value="1"/>
</dbReference>
<dbReference type="PROSITE" id="PS50931">
    <property type="entry name" value="HTH_LYSR"/>
    <property type="match status" value="1"/>
</dbReference>
<keyword evidence="7" id="KW-1185">Reference proteome</keyword>
<feature type="domain" description="HTH lysR-type" evidence="5">
    <location>
        <begin position="32"/>
        <end position="89"/>
    </location>
</feature>
<name>A0A6N8IZ68_9BURK</name>
<dbReference type="Gene3D" id="3.40.190.290">
    <property type="match status" value="1"/>
</dbReference>
<evidence type="ECO:0000256" key="1">
    <source>
        <dbReference type="ARBA" id="ARBA00009437"/>
    </source>
</evidence>
<proteinExistence type="inferred from homology"/>
<evidence type="ECO:0000313" key="7">
    <source>
        <dbReference type="Proteomes" id="UP000469385"/>
    </source>
</evidence>
<gene>
    <name evidence="6" type="ORF">GON04_20610</name>
</gene>
<dbReference type="Proteomes" id="UP000469385">
    <property type="component" value="Unassembled WGS sequence"/>
</dbReference>
<dbReference type="InterPro" id="IPR058163">
    <property type="entry name" value="LysR-type_TF_proteobact-type"/>
</dbReference>
<dbReference type="SUPFAM" id="SSF53850">
    <property type="entry name" value="Periplasmic binding protein-like II"/>
    <property type="match status" value="1"/>
</dbReference>
<dbReference type="AlphaFoldDB" id="A0A6N8IZ68"/>
<evidence type="ECO:0000256" key="2">
    <source>
        <dbReference type="ARBA" id="ARBA00023015"/>
    </source>
</evidence>
<dbReference type="PANTHER" id="PTHR30537">
    <property type="entry name" value="HTH-TYPE TRANSCRIPTIONAL REGULATOR"/>
    <property type="match status" value="1"/>
</dbReference>
<dbReference type="GO" id="GO:0006351">
    <property type="term" value="P:DNA-templated transcription"/>
    <property type="evidence" value="ECO:0007669"/>
    <property type="project" value="TreeGrafter"/>
</dbReference>
<organism evidence="6 7">
    <name type="scientific">Ramlibacter pinisoli</name>
    <dbReference type="NCBI Taxonomy" id="2682844"/>
    <lineage>
        <taxon>Bacteria</taxon>
        <taxon>Pseudomonadati</taxon>
        <taxon>Pseudomonadota</taxon>
        <taxon>Betaproteobacteria</taxon>
        <taxon>Burkholderiales</taxon>
        <taxon>Comamonadaceae</taxon>
        <taxon>Ramlibacter</taxon>
    </lineage>
</organism>
<keyword evidence="4" id="KW-0804">Transcription</keyword>
<evidence type="ECO:0000313" key="6">
    <source>
        <dbReference type="EMBL" id="MVQ31872.1"/>
    </source>
</evidence>
<protein>
    <submittedName>
        <fullName evidence="6">LysR family transcriptional regulator</fullName>
    </submittedName>
</protein>
<dbReference type="InterPro" id="IPR005119">
    <property type="entry name" value="LysR_subst-bd"/>
</dbReference>
<accession>A0A6N8IZ68</accession>
<dbReference type="InterPro" id="IPR000847">
    <property type="entry name" value="LysR_HTH_N"/>
</dbReference>
<comment type="similarity">
    <text evidence="1">Belongs to the LysR transcriptional regulatory family.</text>
</comment>
<keyword evidence="3" id="KW-0238">DNA-binding</keyword>
<dbReference type="SUPFAM" id="SSF46785">
    <property type="entry name" value="Winged helix' DNA-binding domain"/>
    <property type="match status" value="1"/>
</dbReference>
<dbReference type="InterPro" id="IPR036388">
    <property type="entry name" value="WH-like_DNA-bd_sf"/>
</dbReference>